<reference evidence="1 2" key="1">
    <citation type="submission" date="2020-06" db="EMBL/GenBank/DDBJ databases">
        <title>Complete genome of Azosprillum oryzae KACC14407.</title>
        <authorList>
            <person name="Kim M."/>
            <person name="Park Y.-J."/>
            <person name="Shin J.-H."/>
        </authorList>
    </citation>
    <scope>NUCLEOTIDE SEQUENCE [LARGE SCALE GENOMIC DNA]</scope>
    <source>
        <strain evidence="1 2">KACC 14407</strain>
        <plasmid evidence="1 2">unnamed7</plasmid>
    </source>
</reference>
<dbReference type="AlphaFoldDB" id="A0A6N1ASU1"/>
<dbReference type="OrthoDB" id="7359934at2"/>
<dbReference type="EMBL" id="CP054622">
    <property type="protein sequence ID" value="QKS54676.1"/>
    <property type="molecule type" value="Genomic_DNA"/>
</dbReference>
<evidence type="ECO:0000313" key="1">
    <source>
        <dbReference type="EMBL" id="QKS54676.1"/>
    </source>
</evidence>
<proteinExistence type="predicted"/>
<geneLocation type="plasmid" evidence="1 2">
    <name>unnamed7</name>
</geneLocation>
<accession>A0A6N1ASU1</accession>
<protein>
    <submittedName>
        <fullName evidence="1">Uncharacterized protein</fullName>
    </submittedName>
</protein>
<gene>
    <name evidence="1" type="ORF">HUE56_29690</name>
</gene>
<keyword evidence="2" id="KW-1185">Reference proteome</keyword>
<dbReference type="RefSeq" id="WP_109154758.1">
    <property type="nucleotide sequence ID" value="NZ_BSOV01000001.1"/>
</dbReference>
<sequence>MENQNTLFPIPGTPEYFAARKVAFALIREVETAKVSAERAPTYVAGCWDDDNEDYEPVENTKPWDHLGEVQKMAKANRLVIETLKAQRRLDLLGISRWEAEAIIHGEPADILYDETVLVYWQGLTYDQPCAYAQQFDIELARPPGSICYLLTKTTHFSGVRPGQPGRWKEITSSVFTDRDEAETRYCRILSSVQNWAQQVRDRYKRAA</sequence>
<evidence type="ECO:0000313" key="2">
    <source>
        <dbReference type="Proteomes" id="UP000509702"/>
    </source>
</evidence>
<organism evidence="1 2">
    <name type="scientific">Azospirillum oryzae</name>
    <dbReference type="NCBI Taxonomy" id="286727"/>
    <lineage>
        <taxon>Bacteria</taxon>
        <taxon>Pseudomonadati</taxon>
        <taxon>Pseudomonadota</taxon>
        <taxon>Alphaproteobacteria</taxon>
        <taxon>Rhodospirillales</taxon>
        <taxon>Azospirillaceae</taxon>
        <taxon>Azospirillum</taxon>
    </lineage>
</organism>
<dbReference type="Proteomes" id="UP000509702">
    <property type="component" value="Plasmid unnamed7"/>
</dbReference>
<name>A0A6N1ASU1_9PROT</name>
<dbReference type="KEGG" id="aoz:HUE56_29690"/>
<keyword evidence="1" id="KW-0614">Plasmid</keyword>